<gene>
    <name evidence="8" type="ORF">PV327_005026</name>
</gene>
<dbReference type="GO" id="GO:0005737">
    <property type="term" value="C:cytoplasm"/>
    <property type="evidence" value="ECO:0007669"/>
    <property type="project" value="TreeGrafter"/>
</dbReference>
<dbReference type="PANTHER" id="PTHR11431:SF75">
    <property type="entry name" value="FERRITIN"/>
    <property type="match status" value="1"/>
</dbReference>
<dbReference type="AlphaFoldDB" id="A0AA39FDP0"/>
<dbReference type="PANTHER" id="PTHR11431">
    <property type="entry name" value="FERRITIN"/>
    <property type="match status" value="1"/>
</dbReference>
<dbReference type="PROSITE" id="PS00204">
    <property type="entry name" value="FERRITIN_2"/>
    <property type="match status" value="1"/>
</dbReference>
<dbReference type="PROSITE" id="PS50905">
    <property type="entry name" value="FERRITIN_LIKE"/>
    <property type="match status" value="1"/>
</dbReference>
<keyword evidence="3 5" id="KW-0479">Metal-binding</keyword>
<evidence type="ECO:0000256" key="1">
    <source>
        <dbReference type="ARBA" id="ARBA00007513"/>
    </source>
</evidence>
<dbReference type="EMBL" id="JAQQBR010001832">
    <property type="protein sequence ID" value="KAK0167655.1"/>
    <property type="molecule type" value="Genomic_DNA"/>
</dbReference>
<sequence>MNIVRQNFHNECETALNNQINMELHASYVYLSMAFYFDKSDVALPGLHKYFKKLSDDEREHALKLMAYQNKRGGALILTDIKSPQHNEWGSAQEAMTAALELEKEVNESLLQLHGFSSTHNDPNFSDFLENEFLQEQVDSIKEIANHVTNLKRVGDDLGVYMFDSKLSE</sequence>
<feature type="binding site" evidence="5">
    <location>
        <position position="137"/>
    </location>
    <ligand>
        <name>Fe cation</name>
        <dbReference type="ChEBI" id="CHEBI:24875"/>
        <label>1</label>
    </ligand>
</feature>
<dbReference type="CDD" id="cd01056">
    <property type="entry name" value="Euk_Ferritin"/>
    <property type="match status" value="1"/>
</dbReference>
<keyword evidence="6" id="KW-0560">Oxidoreductase</keyword>
<evidence type="ECO:0000256" key="3">
    <source>
        <dbReference type="ARBA" id="ARBA00022723"/>
    </source>
</evidence>
<comment type="similarity">
    <text evidence="1 6">Belongs to the ferritin family.</text>
</comment>
<evidence type="ECO:0000256" key="6">
    <source>
        <dbReference type="RuleBase" id="RU361145"/>
    </source>
</evidence>
<feature type="binding site" evidence="5">
    <location>
        <position position="58"/>
    </location>
    <ligand>
        <name>Fe cation</name>
        <dbReference type="ChEBI" id="CHEBI:24875"/>
        <label>1</label>
    </ligand>
</feature>
<reference evidence="8" key="1">
    <citation type="journal article" date="2023" name="bioRxiv">
        <title>Scaffold-level genome assemblies of two parasitoid biocontrol wasps reveal the parthenogenesis mechanism and an associated novel virus.</title>
        <authorList>
            <person name="Inwood S."/>
            <person name="Skelly J."/>
            <person name="Guhlin J."/>
            <person name="Harrop T."/>
            <person name="Goldson S."/>
            <person name="Dearden P."/>
        </authorList>
    </citation>
    <scope>NUCLEOTIDE SEQUENCE</scope>
    <source>
        <strain evidence="8">Lincoln</strain>
        <tissue evidence="8">Whole body</tissue>
    </source>
</reference>
<evidence type="ECO:0000259" key="7">
    <source>
        <dbReference type="PROSITE" id="PS50905"/>
    </source>
</evidence>
<feature type="binding site" evidence="5">
    <location>
        <position position="23"/>
    </location>
    <ligand>
        <name>Fe cation</name>
        <dbReference type="ChEBI" id="CHEBI:24875"/>
        <label>1</label>
    </ligand>
</feature>
<comment type="caution">
    <text evidence="8">The sequence shown here is derived from an EMBL/GenBank/DDBJ whole genome shotgun (WGS) entry which is preliminary data.</text>
</comment>
<dbReference type="InterPro" id="IPR012347">
    <property type="entry name" value="Ferritin-like"/>
</dbReference>
<dbReference type="Proteomes" id="UP001168972">
    <property type="component" value="Unassembled WGS sequence"/>
</dbReference>
<reference evidence="8" key="2">
    <citation type="submission" date="2023-03" db="EMBL/GenBank/DDBJ databases">
        <authorList>
            <person name="Inwood S.N."/>
            <person name="Skelly J.G."/>
            <person name="Guhlin J."/>
            <person name="Harrop T.W.R."/>
            <person name="Goldson S.G."/>
            <person name="Dearden P.K."/>
        </authorList>
    </citation>
    <scope>NUCLEOTIDE SEQUENCE</scope>
    <source>
        <strain evidence="8">Lincoln</strain>
        <tissue evidence="8">Whole body</tissue>
    </source>
</reference>
<dbReference type="InterPro" id="IPR009078">
    <property type="entry name" value="Ferritin-like_SF"/>
</dbReference>
<feature type="binding site" evidence="5">
    <location>
        <position position="103"/>
    </location>
    <ligand>
        <name>Fe cation</name>
        <dbReference type="ChEBI" id="CHEBI:24875"/>
        <label>1</label>
    </ligand>
</feature>
<comment type="catalytic activity">
    <reaction evidence="6">
        <text>4 Fe(2+) + O2 + 4 H(+) = 4 Fe(3+) + 2 H2O</text>
        <dbReference type="Rhea" id="RHEA:11148"/>
        <dbReference type="ChEBI" id="CHEBI:15377"/>
        <dbReference type="ChEBI" id="CHEBI:15378"/>
        <dbReference type="ChEBI" id="CHEBI:15379"/>
        <dbReference type="ChEBI" id="CHEBI:29033"/>
        <dbReference type="ChEBI" id="CHEBI:29034"/>
        <dbReference type="EC" id="1.16.3.1"/>
    </reaction>
</comment>
<evidence type="ECO:0000313" key="9">
    <source>
        <dbReference type="Proteomes" id="UP001168972"/>
    </source>
</evidence>
<dbReference type="SUPFAM" id="SSF47240">
    <property type="entry name" value="Ferritin-like"/>
    <property type="match status" value="1"/>
</dbReference>
<keyword evidence="4 5" id="KW-0408">Iron</keyword>
<dbReference type="GO" id="GO:0006879">
    <property type="term" value="P:intracellular iron ion homeostasis"/>
    <property type="evidence" value="ECO:0007669"/>
    <property type="project" value="UniProtKB-KW"/>
</dbReference>
<keyword evidence="9" id="KW-1185">Reference proteome</keyword>
<evidence type="ECO:0000313" key="8">
    <source>
        <dbReference type="EMBL" id="KAK0167655.1"/>
    </source>
</evidence>
<dbReference type="InterPro" id="IPR009040">
    <property type="entry name" value="Ferritin-like_diiron"/>
</dbReference>
<dbReference type="Pfam" id="PF00210">
    <property type="entry name" value="Ferritin"/>
    <property type="match status" value="1"/>
</dbReference>
<proteinExistence type="inferred from homology"/>
<accession>A0AA39FDP0</accession>
<feature type="domain" description="Ferritin-like diiron" evidence="7">
    <location>
        <begin position="6"/>
        <end position="155"/>
    </location>
</feature>
<evidence type="ECO:0000256" key="4">
    <source>
        <dbReference type="ARBA" id="ARBA00023004"/>
    </source>
</evidence>
<dbReference type="Gene3D" id="1.20.1260.10">
    <property type="match status" value="1"/>
</dbReference>
<protein>
    <recommendedName>
        <fullName evidence="6">Ferritin</fullName>
        <ecNumber evidence="6">1.16.3.1</ecNumber>
    </recommendedName>
</protein>
<evidence type="ECO:0000256" key="2">
    <source>
        <dbReference type="ARBA" id="ARBA00022434"/>
    </source>
</evidence>
<dbReference type="FunFam" id="1.20.1260.10:FF:000002">
    <property type="entry name" value="Ferritin, mitochondrial"/>
    <property type="match status" value="1"/>
</dbReference>
<dbReference type="InterPro" id="IPR001519">
    <property type="entry name" value="Ferritin"/>
</dbReference>
<dbReference type="InterPro" id="IPR008331">
    <property type="entry name" value="Ferritin_DPS_dom"/>
</dbReference>
<dbReference type="GO" id="GO:0004322">
    <property type="term" value="F:ferroxidase activity"/>
    <property type="evidence" value="ECO:0007669"/>
    <property type="project" value="UniProtKB-EC"/>
</dbReference>
<dbReference type="InterPro" id="IPR014034">
    <property type="entry name" value="Ferritin_CS"/>
</dbReference>
<dbReference type="EC" id="1.16.3.1" evidence="6"/>
<dbReference type="GO" id="GO:0008198">
    <property type="term" value="F:ferrous iron binding"/>
    <property type="evidence" value="ECO:0007669"/>
    <property type="project" value="TreeGrafter"/>
</dbReference>
<organism evidence="8 9">
    <name type="scientific">Microctonus hyperodae</name>
    <name type="common">Parasitoid wasp</name>
    <dbReference type="NCBI Taxonomy" id="165561"/>
    <lineage>
        <taxon>Eukaryota</taxon>
        <taxon>Metazoa</taxon>
        <taxon>Ecdysozoa</taxon>
        <taxon>Arthropoda</taxon>
        <taxon>Hexapoda</taxon>
        <taxon>Insecta</taxon>
        <taxon>Pterygota</taxon>
        <taxon>Neoptera</taxon>
        <taxon>Endopterygota</taxon>
        <taxon>Hymenoptera</taxon>
        <taxon>Apocrita</taxon>
        <taxon>Ichneumonoidea</taxon>
        <taxon>Braconidae</taxon>
        <taxon>Euphorinae</taxon>
        <taxon>Microctonus</taxon>
    </lineage>
</organism>
<feature type="binding site" evidence="5">
    <location>
        <position position="61"/>
    </location>
    <ligand>
        <name>Fe cation</name>
        <dbReference type="ChEBI" id="CHEBI:24875"/>
        <label>1</label>
    </ligand>
</feature>
<dbReference type="GO" id="GO:0008199">
    <property type="term" value="F:ferric iron binding"/>
    <property type="evidence" value="ECO:0007669"/>
    <property type="project" value="InterPro"/>
</dbReference>
<evidence type="ECO:0000256" key="5">
    <source>
        <dbReference type="PIRSR" id="PIRSR601519-1"/>
    </source>
</evidence>
<dbReference type="GO" id="GO:0006826">
    <property type="term" value="P:iron ion transport"/>
    <property type="evidence" value="ECO:0007669"/>
    <property type="project" value="InterPro"/>
</dbReference>
<name>A0AA39FDP0_MICHY</name>
<comment type="function">
    <text evidence="6">Stores iron in a soluble, non-toxic, readily available form. Important for iron homeostasis. Iron is taken up in the ferrous form and deposited as ferric hydroxides after oxidation.</text>
</comment>
<keyword evidence="2 6" id="KW-0409">Iron storage</keyword>